<reference evidence="1 2" key="1">
    <citation type="submission" date="2016-03" db="EMBL/GenBank/DDBJ databases">
        <title>EvidentialGene: Evidence-directed Construction of Genes on Genomes.</title>
        <authorList>
            <person name="Gilbert D.G."/>
            <person name="Choi J.-H."/>
            <person name="Mockaitis K."/>
            <person name="Colbourne J."/>
            <person name="Pfrender M."/>
        </authorList>
    </citation>
    <scope>NUCLEOTIDE SEQUENCE [LARGE SCALE GENOMIC DNA]</scope>
    <source>
        <strain evidence="1 2">Xinb3</strain>
        <tissue evidence="1">Complete organism</tissue>
    </source>
</reference>
<keyword evidence="2" id="KW-1185">Reference proteome</keyword>
<name>A0A164LZT0_9CRUS</name>
<comment type="caution">
    <text evidence="1">The sequence shown here is derived from an EMBL/GenBank/DDBJ whole genome shotgun (WGS) entry which is preliminary data.</text>
</comment>
<dbReference type="PANTHER" id="PTHR31569">
    <property type="entry name" value="SWIM-TYPE DOMAIN-CONTAINING PROTEIN"/>
    <property type="match status" value="1"/>
</dbReference>
<accession>A0A164LZT0</accession>
<dbReference type="AlphaFoldDB" id="A0A164LZT0"/>
<dbReference type="OrthoDB" id="6375474at2759"/>
<dbReference type="Proteomes" id="UP000076858">
    <property type="component" value="Unassembled WGS sequence"/>
</dbReference>
<evidence type="ECO:0000313" key="2">
    <source>
        <dbReference type="Proteomes" id="UP000076858"/>
    </source>
</evidence>
<proteinExistence type="predicted"/>
<organism evidence="1 2">
    <name type="scientific">Daphnia magna</name>
    <dbReference type="NCBI Taxonomy" id="35525"/>
    <lineage>
        <taxon>Eukaryota</taxon>
        <taxon>Metazoa</taxon>
        <taxon>Ecdysozoa</taxon>
        <taxon>Arthropoda</taxon>
        <taxon>Crustacea</taxon>
        <taxon>Branchiopoda</taxon>
        <taxon>Diplostraca</taxon>
        <taxon>Cladocera</taxon>
        <taxon>Anomopoda</taxon>
        <taxon>Daphniidae</taxon>
        <taxon>Daphnia</taxon>
    </lineage>
</organism>
<evidence type="ECO:0000313" key="1">
    <source>
        <dbReference type="EMBL" id="KZS04587.1"/>
    </source>
</evidence>
<dbReference type="PANTHER" id="PTHR31569:SF4">
    <property type="entry name" value="SWIM-TYPE DOMAIN-CONTAINING PROTEIN"/>
    <property type="match status" value="1"/>
</dbReference>
<gene>
    <name evidence="1" type="ORF">APZ42_032442</name>
</gene>
<dbReference type="InterPro" id="IPR052579">
    <property type="entry name" value="Zinc_finger_SWIM"/>
</dbReference>
<dbReference type="EMBL" id="LRGB01003122">
    <property type="protein sequence ID" value="KZS04587.1"/>
    <property type="molecule type" value="Genomic_DNA"/>
</dbReference>
<sequence length="289" mass="33570">MLKKFRLTMYAETQAVFYENRTYLIDKKKWTNLGRHDLCTLGNNTNNRLERFHHTIQEVFQESRRFYKVLMCLIDIFVIRLSDKQLKQRIQELRFSVQKKHPAVSKCADSISPFPWSLLNKEMKIMEKNYDFVLDEHHIKKGYTHAINNEVNIYRQLEHKLNCFGKQHYQAQALNFQLSLKKHTTLGVAKMSRSDTVQQVNDAPNNNLASNSCSYSSEIEPTAQASLLIQASTAASAATEEKILPHPWSSLRLPEAVKKRGRPKENKGYFQSFHKQLKKALVEPISSVV</sequence>
<protein>
    <submittedName>
        <fullName evidence="1">Uncharacterized protein</fullName>
    </submittedName>
</protein>